<evidence type="ECO:0000313" key="3">
    <source>
        <dbReference type="Proteomes" id="UP000225706"/>
    </source>
</evidence>
<dbReference type="EMBL" id="LSMT01000145">
    <property type="protein sequence ID" value="PFX25681.1"/>
    <property type="molecule type" value="Genomic_DNA"/>
</dbReference>
<evidence type="ECO:0000313" key="2">
    <source>
        <dbReference type="EMBL" id="PFX25681.1"/>
    </source>
</evidence>
<name>A0A2B4S6Y9_STYPI</name>
<keyword evidence="3" id="KW-1185">Reference proteome</keyword>
<evidence type="ECO:0000256" key="1">
    <source>
        <dbReference type="SAM" id="SignalP"/>
    </source>
</evidence>
<keyword evidence="1" id="KW-0732">Signal</keyword>
<sequence length="82" mass="9983">MKAILCFAFVSLMLSICPRTVEVRRIYDTPFKWNHLPSHWKKREFTNERQNKQDFQRSNELSRLDKVERNFFQPPNFPRPGN</sequence>
<feature type="chain" id="PRO_5012699281" evidence="1">
    <location>
        <begin position="24"/>
        <end position="82"/>
    </location>
</feature>
<proteinExistence type="predicted"/>
<dbReference type="AlphaFoldDB" id="A0A2B4S6Y9"/>
<reference evidence="3" key="1">
    <citation type="journal article" date="2017" name="bioRxiv">
        <title>Comparative analysis of the genomes of Stylophora pistillata and Acropora digitifera provides evidence for extensive differences between species of corals.</title>
        <authorList>
            <person name="Voolstra C.R."/>
            <person name="Li Y."/>
            <person name="Liew Y.J."/>
            <person name="Baumgarten S."/>
            <person name="Zoccola D."/>
            <person name="Flot J.-F."/>
            <person name="Tambutte S."/>
            <person name="Allemand D."/>
            <person name="Aranda M."/>
        </authorList>
    </citation>
    <scope>NUCLEOTIDE SEQUENCE [LARGE SCALE GENOMIC DNA]</scope>
</reference>
<feature type="signal peptide" evidence="1">
    <location>
        <begin position="1"/>
        <end position="23"/>
    </location>
</feature>
<dbReference type="Proteomes" id="UP000225706">
    <property type="component" value="Unassembled WGS sequence"/>
</dbReference>
<comment type="caution">
    <text evidence="2">The sequence shown here is derived from an EMBL/GenBank/DDBJ whole genome shotgun (WGS) entry which is preliminary data.</text>
</comment>
<protein>
    <submittedName>
        <fullName evidence="2">Uncharacterized protein</fullName>
    </submittedName>
</protein>
<organism evidence="2 3">
    <name type="scientific">Stylophora pistillata</name>
    <name type="common">Smooth cauliflower coral</name>
    <dbReference type="NCBI Taxonomy" id="50429"/>
    <lineage>
        <taxon>Eukaryota</taxon>
        <taxon>Metazoa</taxon>
        <taxon>Cnidaria</taxon>
        <taxon>Anthozoa</taxon>
        <taxon>Hexacorallia</taxon>
        <taxon>Scleractinia</taxon>
        <taxon>Astrocoeniina</taxon>
        <taxon>Pocilloporidae</taxon>
        <taxon>Stylophora</taxon>
    </lineage>
</organism>
<gene>
    <name evidence="2" type="ORF">AWC38_SpisGene9665</name>
</gene>
<accession>A0A2B4S6Y9</accession>